<evidence type="ECO:0000313" key="1">
    <source>
        <dbReference type="EMBL" id="EFH50703.1"/>
    </source>
</evidence>
<organism evidence="2">
    <name type="scientific">Arabidopsis lyrata subsp. lyrata</name>
    <name type="common">Lyre-leaved rock-cress</name>
    <dbReference type="NCBI Taxonomy" id="81972"/>
    <lineage>
        <taxon>Eukaryota</taxon>
        <taxon>Viridiplantae</taxon>
        <taxon>Streptophyta</taxon>
        <taxon>Embryophyta</taxon>
        <taxon>Tracheophyta</taxon>
        <taxon>Spermatophyta</taxon>
        <taxon>Magnoliopsida</taxon>
        <taxon>eudicotyledons</taxon>
        <taxon>Gunneridae</taxon>
        <taxon>Pentapetalae</taxon>
        <taxon>rosids</taxon>
        <taxon>malvids</taxon>
        <taxon>Brassicales</taxon>
        <taxon>Brassicaceae</taxon>
        <taxon>Camelineae</taxon>
        <taxon>Arabidopsis</taxon>
    </lineage>
</organism>
<proteinExistence type="predicted"/>
<dbReference type="Gramene" id="Al_scaffold_0006_2808">
    <property type="protein sequence ID" value="Al_scaffold_0006_2808"/>
    <property type="gene ID" value="Al_scaffold_0006_2808"/>
</dbReference>
<dbReference type="Proteomes" id="UP000008694">
    <property type="component" value="Unassembled WGS sequence"/>
</dbReference>
<dbReference type="AlphaFoldDB" id="D7M6Y0"/>
<sequence>MSVYGWRKKVIQIGDNKLTSSCLRATEAQAFFLRTEETDFACHSTELTRADEHLFQLTYRLSRCCYCSEEKDKGQKKETEEYAKVKREKRVIRGYSTRWGRVKASL</sequence>
<reference evidence="2" key="1">
    <citation type="journal article" date="2011" name="Nat. Genet.">
        <title>The Arabidopsis lyrata genome sequence and the basis of rapid genome size change.</title>
        <authorList>
            <person name="Hu T.T."/>
            <person name="Pattyn P."/>
            <person name="Bakker E.G."/>
            <person name="Cao J."/>
            <person name="Cheng J.-F."/>
            <person name="Clark R.M."/>
            <person name="Fahlgren N."/>
            <person name="Fawcett J.A."/>
            <person name="Grimwood J."/>
            <person name="Gundlach H."/>
            <person name="Haberer G."/>
            <person name="Hollister J.D."/>
            <person name="Ossowski S."/>
            <person name="Ottilar R.P."/>
            <person name="Salamov A.A."/>
            <person name="Schneeberger K."/>
            <person name="Spannagl M."/>
            <person name="Wang X."/>
            <person name="Yang L."/>
            <person name="Nasrallah M.E."/>
            <person name="Bergelson J."/>
            <person name="Carrington J.C."/>
            <person name="Gaut B.S."/>
            <person name="Schmutz J."/>
            <person name="Mayer K.F.X."/>
            <person name="Van de Peer Y."/>
            <person name="Grigoriev I.V."/>
            <person name="Nordborg M."/>
            <person name="Weigel D."/>
            <person name="Guo Y.-L."/>
        </authorList>
    </citation>
    <scope>NUCLEOTIDE SEQUENCE [LARGE SCALE GENOMIC DNA]</scope>
    <source>
        <strain evidence="2">cv. MN47</strain>
    </source>
</reference>
<accession>D7M6Y0</accession>
<protein>
    <submittedName>
        <fullName evidence="1">Predicted protein</fullName>
    </submittedName>
</protein>
<dbReference type="HOGENOM" id="CLU_2226844_0_0_1"/>
<name>D7M6Y0_ARALL</name>
<keyword evidence="2" id="KW-1185">Reference proteome</keyword>
<gene>
    <name evidence="1" type="ORF">ARALYDRAFT_662743</name>
</gene>
<evidence type="ECO:0000313" key="2">
    <source>
        <dbReference type="Proteomes" id="UP000008694"/>
    </source>
</evidence>
<dbReference type="EMBL" id="GL348718">
    <property type="protein sequence ID" value="EFH50703.1"/>
    <property type="molecule type" value="Genomic_DNA"/>
</dbReference>